<evidence type="ECO:0000256" key="1">
    <source>
        <dbReference type="ARBA" id="ARBA00004651"/>
    </source>
</evidence>
<organism evidence="10 11">
    <name type="scientific">Candidatus Eisenbergiella intestinigallinarum</name>
    <dbReference type="NCBI Taxonomy" id="2838549"/>
    <lineage>
        <taxon>Bacteria</taxon>
        <taxon>Bacillati</taxon>
        <taxon>Bacillota</taxon>
        <taxon>Clostridia</taxon>
        <taxon>Lachnospirales</taxon>
        <taxon>Lachnospiraceae</taxon>
        <taxon>Eisenbergiella</taxon>
    </lineage>
</organism>
<protein>
    <submittedName>
        <fullName evidence="10">ABC transporter ATP-binding protein/permease</fullName>
    </submittedName>
</protein>
<dbReference type="GO" id="GO:0034040">
    <property type="term" value="F:ATPase-coupled lipid transmembrane transporter activity"/>
    <property type="evidence" value="ECO:0007669"/>
    <property type="project" value="TreeGrafter"/>
</dbReference>
<dbReference type="InterPro" id="IPR003593">
    <property type="entry name" value="AAA+_ATPase"/>
</dbReference>
<dbReference type="GO" id="GO:0140359">
    <property type="term" value="F:ABC-type transporter activity"/>
    <property type="evidence" value="ECO:0007669"/>
    <property type="project" value="InterPro"/>
</dbReference>
<keyword evidence="5 7" id="KW-1133">Transmembrane helix</keyword>
<comment type="caution">
    <text evidence="10">The sequence shown here is derived from an EMBL/GenBank/DDBJ whole genome shotgun (WGS) entry which is preliminary data.</text>
</comment>
<evidence type="ECO:0000259" key="9">
    <source>
        <dbReference type="PROSITE" id="PS50929"/>
    </source>
</evidence>
<evidence type="ECO:0000313" key="11">
    <source>
        <dbReference type="Proteomes" id="UP000823922"/>
    </source>
</evidence>
<dbReference type="GO" id="GO:0005524">
    <property type="term" value="F:ATP binding"/>
    <property type="evidence" value="ECO:0007669"/>
    <property type="project" value="UniProtKB-KW"/>
</dbReference>
<dbReference type="CDD" id="cd03228">
    <property type="entry name" value="ABCC_MRP_Like"/>
    <property type="match status" value="1"/>
</dbReference>
<evidence type="ECO:0000256" key="6">
    <source>
        <dbReference type="ARBA" id="ARBA00023136"/>
    </source>
</evidence>
<dbReference type="InterPro" id="IPR027417">
    <property type="entry name" value="P-loop_NTPase"/>
</dbReference>
<feature type="transmembrane region" description="Helical" evidence="7">
    <location>
        <begin position="252"/>
        <end position="274"/>
    </location>
</feature>
<dbReference type="PROSITE" id="PS00211">
    <property type="entry name" value="ABC_TRANSPORTER_1"/>
    <property type="match status" value="1"/>
</dbReference>
<dbReference type="PANTHER" id="PTHR24221:SF654">
    <property type="entry name" value="ATP-BINDING CASSETTE SUB-FAMILY B MEMBER 6"/>
    <property type="match status" value="1"/>
</dbReference>
<feature type="domain" description="ABC transmembrane type-1" evidence="9">
    <location>
        <begin position="32"/>
        <end position="306"/>
    </location>
</feature>
<dbReference type="Gene3D" id="1.20.1560.10">
    <property type="entry name" value="ABC transporter type 1, transmembrane domain"/>
    <property type="match status" value="1"/>
</dbReference>
<evidence type="ECO:0000256" key="5">
    <source>
        <dbReference type="ARBA" id="ARBA00022989"/>
    </source>
</evidence>
<sequence length="589" mass="66279">MNRNFLTAFRKAYPLVYRPVWKENLLLSFVDIFHGLSFAAVVILTQCFFDSIASGVEGAVSRNAVILAAASLIACQVVSQLLNGFVNFYADVVREKGYGRIRAMLQEKISRLRPVDFEKNSFLTDLDMADEGAKDACEMVDTANSVITFYVPYFALMGVYMVRLDWGLLSALLLVFLPVLLTNLVKMRFGDRIERQIAPARREVEAYEQTLTTLENYRETRVLGAARYFLRLYREAVEKWNRTAWKYRKKEAAISLGLNCFSFLSYGGILLLLVSGCVRGQISVGAFAAVFSSIDVMFLLMEEIFQDSLGCLSQNMGRVNNFLNLMESPESRQESVEMENGRLTLDDVSFRYPEAEKDCLQHISLEIADGETVAVVGENGAGKTTLARILLGIYPPDSGSVTLGGKVMDEKTNCFPSISAVFQKFNRYKLTLEENIRISDLPSKRRWEDALGMVDSGWKNDFHADAQTVLTRDFDGVDLSGGQWQKVAIARGIYRESKLLLLDEPTSSIDPIQESRLYQTFLRAAEGRTCIIITHRLGLAKIADRVIVLKEGRVVENGSHKELLEQKGEYSRMWEAQAGWYQSGMAENG</sequence>
<dbReference type="GO" id="GO:0016887">
    <property type="term" value="F:ATP hydrolysis activity"/>
    <property type="evidence" value="ECO:0007669"/>
    <property type="project" value="InterPro"/>
</dbReference>
<dbReference type="Pfam" id="PF00664">
    <property type="entry name" value="ABC_membrane"/>
    <property type="match status" value="1"/>
</dbReference>
<reference evidence="10" key="2">
    <citation type="submission" date="2021-04" db="EMBL/GenBank/DDBJ databases">
        <authorList>
            <person name="Gilroy R."/>
        </authorList>
    </citation>
    <scope>NUCLEOTIDE SEQUENCE</scope>
    <source>
        <strain evidence="10">ChiBcec1-1630</strain>
    </source>
</reference>
<evidence type="ECO:0000313" key="10">
    <source>
        <dbReference type="EMBL" id="HJC88124.1"/>
    </source>
</evidence>
<gene>
    <name evidence="10" type="ORF">H9926_08930</name>
</gene>
<feature type="transmembrane region" description="Helical" evidence="7">
    <location>
        <begin position="166"/>
        <end position="185"/>
    </location>
</feature>
<dbReference type="InterPro" id="IPR003439">
    <property type="entry name" value="ABC_transporter-like_ATP-bd"/>
</dbReference>
<dbReference type="PROSITE" id="PS50929">
    <property type="entry name" value="ABC_TM1F"/>
    <property type="match status" value="1"/>
</dbReference>
<dbReference type="InterPro" id="IPR036640">
    <property type="entry name" value="ABC1_TM_sf"/>
</dbReference>
<comment type="subcellular location">
    <subcellularLocation>
        <location evidence="1">Cell membrane</location>
        <topology evidence="1">Multi-pass membrane protein</topology>
    </subcellularLocation>
</comment>
<dbReference type="Proteomes" id="UP000823922">
    <property type="component" value="Unassembled WGS sequence"/>
</dbReference>
<dbReference type="PROSITE" id="PS50893">
    <property type="entry name" value="ABC_TRANSPORTER_2"/>
    <property type="match status" value="1"/>
</dbReference>
<evidence type="ECO:0000256" key="2">
    <source>
        <dbReference type="ARBA" id="ARBA00022692"/>
    </source>
</evidence>
<feature type="domain" description="ABC transporter" evidence="8">
    <location>
        <begin position="343"/>
        <end position="576"/>
    </location>
</feature>
<feature type="transmembrane region" description="Helical" evidence="7">
    <location>
        <begin position="64"/>
        <end position="82"/>
    </location>
</feature>
<dbReference type="Pfam" id="PF00005">
    <property type="entry name" value="ABC_tran"/>
    <property type="match status" value="1"/>
</dbReference>
<dbReference type="InterPro" id="IPR017871">
    <property type="entry name" value="ABC_transporter-like_CS"/>
</dbReference>
<dbReference type="PANTHER" id="PTHR24221">
    <property type="entry name" value="ATP-BINDING CASSETTE SUB-FAMILY B"/>
    <property type="match status" value="1"/>
</dbReference>
<name>A0A9D2TTH6_9FIRM</name>
<dbReference type="GO" id="GO:0005886">
    <property type="term" value="C:plasma membrane"/>
    <property type="evidence" value="ECO:0007669"/>
    <property type="project" value="UniProtKB-SubCell"/>
</dbReference>
<evidence type="ECO:0000256" key="7">
    <source>
        <dbReference type="SAM" id="Phobius"/>
    </source>
</evidence>
<dbReference type="AlphaFoldDB" id="A0A9D2TTH6"/>
<dbReference type="SUPFAM" id="SSF90123">
    <property type="entry name" value="ABC transporter transmembrane region"/>
    <property type="match status" value="1"/>
</dbReference>
<keyword evidence="6 7" id="KW-0472">Membrane</keyword>
<evidence type="ECO:0000256" key="3">
    <source>
        <dbReference type="ARBA" id="ARBA00022741"/>
    </source>
</evidence>
<proteinExistence type="predicted"/>
<dbReference type="InterPro" id="IPR039421">
    <property type="entry name" value="Type_1_exporter"/>
</dbReference>
<reference evidence="10" key="1">
    <citation type="journal article" date="2021" name="PeerJ">
        <title>Extensive microbial diversity within the chicken gut microbiome revealed by metagenomics and culture.</title>
        <authorList>
            <person name="Gilroy R."/>
            <person name="Ravi A."/>
            <person name="Getino M."/>
            <person name="Pursley I."/>
            <person name="Horton D.L."/>
            <person name="Alikhan N.F."/>
            <person name="Baker D."/>
            <person name="Gharbi K."/>
            <person name="Hall N."/>
            <person name="Watson M."/>
            <person name="Adriaenssens E.M."/>
            <person name="Foster-Nyarko E."/>
            <person name="Jarju S."/>
            <person name="Secka A."/>
            <person name="Antonio M."/>
            <person name="Oren A."/>
            <person name="Chaudhuri R.R."/>
            <person name="La Ragione R."/>
            <person name="Hildebrand F."/>
            <person name="Pallen M.J."/>
        </authorList>
    </citation>
    <scope>NUCLEOTIDE SEQUENCE</scope>
    <source>
        <strain evidence="10">ChiBcec1-1630</strain>
    </source>
</reference>
<dbReference type="InterPro" id="IPR011527">
    <property type="entry name" value="ABC1_TM_dom"/>
</dbReference>
<dbReference type="SMART" id="SM00382">
    <property type="entry name" value="AAA"/>
    <property type="match status" value="1"/>
</dbReference>
<evidence type="ECO:0000256" key="4">
    <source>
        <dbReference type="ARBA" id="ARBA00022840"/>
    </source>
</evidence>
<dbReference type="SUPFAM" id="SSF52540">
    <property type="entry name" value="P-loop containing nucleoside triphosphate hydrolases"/>
    <property type="match status" value="1"/>
</dbReference>
<keyword evidence="3" id="KW-0547">Nucleotide-binding</keyword>
<keyword evidence="2 7" id="KW-0812">Transmembrane</keyword>
<feature type="transmembrane region" description="Helical" evidence="7">
    <location>
        <begin position="32"/>
        <end position="52"/>
    </location>
</feature>
<dbReference type="EMBL" id="DWVS01000219">
    <property type="protein sequence ID" value="HJC88124.1"/>
    <property type="molecule type" value="Genomic_DNA"/>
</dbReference>
<accession>A0A9D2TTH6</accession>
<dbReference type="Gene3D" id="3.40.50.300">
    <property type="entry name" value="P-loop containing nucleotide triphosphate hydrolases"/>
    <property type="match status" value="1"/>
</dbReference>
<evidence type="ECO:0000259" key="8">
    <source>
        <dbReference type="PROSITE" id="PS50893"/>
    </source>
</evidence>
<keyword evidence="4 10" id="KW-0067">ATP-binding</keyword>